<dbReference type="EMBL" id="JAAITT010000052">
    <property type="protein sequence ID" value="NSJ51942.1"/>
    <property type="molecule type" value="Genomic_DNA"/>
</dbReference>
<reference evidence="5" key="2">
    <citation type="submission" date="2020-02" db="EMBL/GenBank/DDBJ databases">
        <authorList>
            <person name="Littmann E."/>
            <person name="Sorbara M."/>
        </authorList>
    </citation>
    <scope>NUCLEOTIDE SEQUENCE</scope>
    <source>
        <strain evidence="5">MSK.1.17</strain>
    </source>
</reference>
<keyword evidence="6" id="KW-1185">Reference proteome</keyword>
<feature type="compositionally biased region" description="Basic and acidic residues" evidence="2">
    <location>
        <begin position="1"/>
        <end position="25"/>
    </location>
</feature>
<gene>
    <name evidence="5" type="ORF">G5B36_25045</name>
    <name evidence="4" type="ORF">L0N08_19280</name>
</gene>
<evidence type="ECO:0000313" key="6">
    <source>
        <dbReference type="Proteomes" id="UP000669239"/>
    </source>
</evidence>
<feature type="domain" description="Large polyvalent protein-associated" evidence="3">
    <location>
        <begin position="1087"/>
        <end position="1189"/>
    </location>
</feature>
<feature type="compositionally biased region" description="Low complexity" evidence="2">
    <location>
        <begin position="54"/>
        <end position="63"/>
    </location>
</feature>
<organism evidence="4 7">
    <name type="scientific">Enterocloster aldenensis</name>
    <dbReference type="NCBI Taxonomy" id="358742"/>
    <lineage>
        <taxon>Bacteria</taxon>
        <taxon>Bacillati</taxon>
        <taxon>Bacillota</taxon>
        <taxon>Clostridia</taxon>
        <taxon>Lachnospirales</taxon>
        <taxon>Lachnospiraceae</taxon>
        <taxon>Enterocloster</taxon>
    </lineage>
</organism>
<feature type="region of interest" description="Disordered" evidence="2">
    <location>
        <begin position="155"/>
        <end position="176"/>
    </location>
</feature>
<feature type="region of interest" description="Disordered" evidence="2">
    <location>
        <begin position="106"/>
        <end position="128"/>
    </location>
</feature>
<comment type="caution">
    <text evidence="4">The sequence shown here is derived from an EMBL/GenBank/DDBJ whole genome shotgun (WGS) entry which is preliminary data.</text>
</comment>
<feature type="compositionally biased region" description="Basic and acidic residues" evidence="2">
    <location>
        <begin position="42"/>
        <end position="53"/>
    </location>
</feature>
<evidence type="ECO:0000256" key="2">
    <source>
        <dbReference type="SAM" id="MobiDB-lite"/>
    </source>
</evidence>
<sequence>MSFSSRLKEKQEKERERQGKEREQGIVRSGESSSQKPVNAFLERRQARQREQDAQMAQAVQADHSMEKTDFFRADREQAAKDYAKQNAKQRLSRFQSDFYENLTPNTYLDSSSSEELSALGKAEKNRGKLADMAEEYAKARSARNTVSQNNLYESASSEQLSQMGKSAKEASNKREKEIREAAKYGFTLPPFAKPISYDDIEQMHDYDTMIAKAKEDGDPLAPRGFFGKQLFEDDEVVKYTNGFDASNNKLRRNALLNDQERNRYYYLYEKKGKETADLYLESLQNEINYRGAAEEYAANRSLPGVVRVPNNMIQSFEGGAKSAIEGLKALPDAFMGKERDYTTKEHEYYQSMLLNDASGPESWAYKASNVIGNMAPSAVAAYATAGASLGAGAAGNAAGLGGKIAGALGKGLTAASAEMAAQTAGQTYREDIMEGRPVEGAQMNAALTAADEMVTNWLLGGIGHLGGGVVKKALGNSRVAQAAKQGVSNALAKNPAVRRAVLGAAGYGADMLSEGTQEATQDLTESIRKHFIYGDNLDLMGDITDPQTWEDFALGAITAGVMNAPGAISRNIAMNNYGKSLDVDYRDYVNGFSGIQQDSYADPADYQEAVDLQQIAQEYADRQRNKETISNRDKAEYDLRFRQFAENTLRHNEEKTAQETNQNNQQTEETQQAEQTYTEPTKAEYEPYSEPETAWDYTQDAAEEGPEPANPQAQPALKQETTQEAAYTPTETSPQDQTKAYRKPYGQNGQKALTEGYDGTIELSTYNKAFGRAYDAGYYNVDIDVAERSALRSVIGNDQFLAAYKAGAQDYNLESKVQQTNMIQGAPKAGGLGTVSENATTAQRKVAEHIGKATGLKINLVDGMNQSNATGSYRSGEITISINSSDFNGSLTHELTHYIKEYSPKGYGKYTEIAVEALMKSENTSLENLVERYTNQYADAGQELTREEVMEEIVADATQKFFNDSEFINSIVNKDKTIAQRITDFLGDVIDSLKQLIKNGSTRAAAKGLEEDLRYYEDARDAWMQALADAGETYKSGMETQKEGQKERNALKKPNQVTEKNIEENYTKVRGMESVTEMEGTEFGKGEKKLSEQILEFFESIGGKAHNEVVGDVILNKRAIKDDMAHGISRKKAVAFAAIPDVIEKGHVLDHQKNWKGRGYDSAVIGAKVKIAGEEYYELVIVKLKDENHLYVHEVHTAKVGEDSVLDQLFPNAESSNGTSGGNPLPIYSIFDKLLNVNGEETKNQSGKMRFQLEDADIDPNDVKRLQEQNQILREANELLQEQFRLTSREDTRQEDIRRIASGILNKYQSNYNEKTLQTNLTKLYEYIRSTGQVDRDGLTEAATGIAKGILKQARNQYPELSDMYKGVRREIKNTKIKLSDQDKADLREMGGYESFRKKYFGKITLSKDGISIDSLYQELSAQHPELFPADITHPADQLMAVAHAIDQTQEYVQNPYHADMDEMSYIVGQEIIQSYFEIQNRIPTFADQKEAQLNQAKADYASKMKKYQGDFNKKINQYKAELNDRYTKGIREANKDIANERQILAGQMKRAKERMENAIGDEWKEAKKEYNELMERGRDLNRQEAQIRYVLNPKKYVESMQKVRENKQKSSNKQKIIKDTMTIQNWLLKPDNKKHVPDEVKGIALEFIKSIDYSSKYLNQKGEPTQRTRAWDALQKFYESVKDGGEWKGENKESVYFDCDPDMINRMMELKEKVYDIERLEDLSPREMESLQKVVSSMKKTIMEMNDLKANKTAERVEELAGKALGELGKIAGENGRTEYGGTAGYADKLLNYDNLTPYTFFWKMGNAMESMYSTFRAAADKKTTMLKEAEDYIADVRKNLKLTRKEILKWSGPEAKRRTFQVTGGSITLTPAQIMSLYEENKRGQARGHIYGDGIRSAPKLAKEKGIKGALKPSQIIKSYTPVKVSPADVENITSTLTPKQKQFADALQEFLSTRAADWGNEASLLMYGYKKFVTRDYFPILTDGNYIQSKEGDLKNMQTTIRNLGMTKNTTPNANNAVVMDDILDIFSRHIDQMSTYSAFLAPLSDFNKVYNYKNREKMVSIKQEIERAMGSQAQDYIQALIHDINGDFKGDNNIFEKLLSNKKASAVAGSISVAIQQPASYVRALAEIDAKYLIPGAFTFTRKGQWDMICKYAPIAQWKDWGFYQMNTSRSIKDIMFETDGAIQRFTNKTMFLAERGDRLAWNRIWRACENEISDKHKDLKPGTEEYYQKVGERFSEIIDRTQVVDSVLHRSQIMRRKDLGLKTATAFMGEPTSTYNMLYRAAEGIKQKRPHAKTKAAKAAGAIAATVVLGAALKAAATAPRDDDKDKSILEKYTDAFWENLIDAANPLGLVPLGKDIVSIQQGYAAGRLDVQGFQDIKYAVDKIRKVAEGDNTLTPRYTAVYASKMLGNLLGTPASNIMRETETALNVYHQYINRGLEDDYKWARQKYEIKSKSNLGLYVDMMIEAQRNGDKDLEKRIKTDLNKAEIDNETITAKIKSLIKGELISKDHVDPRIEEAAQARMAADTESYKAAVSELIAEGYAGKLVSSAVDTRINQLSGEEEIDWEEEAATDPDELYGEILTGEAEEEDWDIYSSADILKAVDQVGTTMESEKAFKKITTEIVDTKVKAGKTKDDAIGDIKSSISRRYKQEWIEAYLAKDQEGYEAIMAKLNRLTVDGKNLYTGKDYTKWRKEAKEKEKEGKK</sequence>
<dbReference type="Pfam" id="PF18798">
    <property type="entry name" value="LPD3"/>
    <property type="match status" value="1"/>
</dbReference>
<feature type="region of interest" description="Disordered" evidence="2">
    <location>
        <begin position="1"/>
        <end position="66"/>
    </location>
</feature>
<keyword evidence="1" id="KW-0175">Coiled coil</keyword>
<dbReference type="InterPro" id="IPR040824">
    <property type="entry name" value="LPD3"/>
</dbReference>
<dbReference type="RefSeq" id="WP_165643003.1">
    <property type="nucleotide sequence ID" value="NZ_JAAITT010000052.1"/>
</dbReference>
<proteinExistence type="predicted"/>
<evidence type="ECO:0000259" key="3">
    <source>
        <dbReference type="Pfam" id="PF18798"/>
    </source>
</evidence>
<feature type="region of interest" description="Disordered" evidence="2">
    <location>
        <begin position="650"/>
        <end position="750"/>
    </location>
</feature>
<dbReference type="EMBL" id="JAKNGE010000026">
    <property type="protein sequence ID" value="MCG4747575.1"/>
    <property type="molecule type" value="Genomic_DNA"/>
</dbReference>
<feature type="compositionally biased region" description="Basic and acidic residues" evidence="2">
    <location>
        <begin position="167"/>
        <end position="176"/>
    </location>
</feature>
<feature type="compositionally biased region" description="Low complexity" evidence="2">
    <location>
        <begin position="109"/>
        <end position="118"/>
    </location>
</feature>
<feature type="compositionally biased region" description="Low complexity" evidence="2">
    <location>
        <begin position="659"/>
        <end position="681"/>
    </location>
</feature>
<feature type="coiled-coil region" evidence="1">
    <location>
        <begin position="1536"/>
        <end position="1585"/>
    </location>
</feature>
<evidence type="ECO:0000313" key="4">
    <source>
        <dbReference type="EMBL" id="MCG4747575.1"/>
    </source>
</evidence>
<protein>
    <recommendedName>
        <fullName evidence="3">Large polyvalent protein-associated domain-containing protein</fullName>
    </recommendedName>
</protein>
<feature type="compositionally biased region" description="Polar residues" evidence="2">
    <location>
        <begin position="155"/>
        <end position="165"/>
    </location>
</feature>
<evidence type="ECO:0000313" key="5">
    <source>
        <dbReference type="EMBL" id="NSJ51942.1"/>
    </source>
</evidence>
<dbReference type="Proteomes" id="UP000669239">
    <property type="component" value="Unassembled WGS sequence"/>
</dbReference>
<evidence type="ECO:0000256" key="1">
    <source>
        <dbReference type="SAM" id="Coils"/>
    </source>
</evidence>
<reference evidence="4" key="3">
    <citation type="submission" date="2022-01" db="EMBL/GenBank/DDBJ databases">
        <title>Collection of gut derived symbiotic bacterial strains cultured from healthy donors.</title>
        <authorList>
            <person name="Lin H."/>
            <person name="Kohout C."/>
            <person name="Waligurski E."/>
            <person name="Pamer E.G."/>
        </authorList>
    </citation>
    <scope>NUCLEOTIDE SEQUENCE</scope>
    <source>
        <strain evidence="4">DFI.6.55</strain>
    </source>
</reference>
<accession>A0AAW5BTR1</accession>
<feature type="compositionally biased region" description="Polar residues" evidence="2">
    <location>
        <begin position="720"/>
        <end position="739"/>
    </location>
</feature>
<reference evidence="5 6" key="1">
    <citation type="journal article" date="2020" name="Cell Host Microbe">
        <title>Functional and Genomic Variation between Human-Derived Isolates of Lachnospiraceae Reveals Inter- and Intra-Species Diversity.</title>
        <authorList>
            <person name="Sorbara M.T."/>
            <person name="Littmann E.R."/>
            <person name="Fontana E."/>
            <person name="Moody T.U."/>
            <person name="Kohout C.E."/>
            <person name="Gjonbalaj M."/>
            <person name="Eaton V."/>
            <person name="Seok R."/>
            <person name="Leiner I.M."/>
            <person name="Pamer E.G."/>
        </authorList>
    </citation>
    <scope>NUCLEOTIDE SEQUENCE [LARGE SCALE GENOMIC DNA]</scope>
    <source>
        <strain evidence="5 6">MSK.1.17</strain>
    </source>
</reference>
<evidence type="ECO:0000313" key="7">
    <source>
        <dbReference type="Proteomes" id="UP001299608"/>
    </source>
</evidence>
<name>A0AAW5BTR1_9FIRM</name>
<dbReference type="Proteomes" id="UP001299608">
    <property type="component" value="Unassembled WGS sequence"/>
</dbReference>